<dbReference type="Pfam" id="PF13442">
    <property type="entry name" value="Cytochrome_CBB3"/>
    <property type="match status" value="1"/>
</dbReference>
<feature type="transmembrane region" description="Helical" evidence="5">
    <location>
        <begin position="76"/>
        <end position="95"/>
    </location>
</feature>
<keyword evidence="5" id="KW-1133">Transmembrane helix</keyword>
<keyword evidence="5" id="KW-0472">Membrane</keyword>
<dbReference type="Gene3D" id="1.10.760.10">
    <property type="entry name" value="Cytochrome c-like domain"/>
    <property type="match status" value="1"/>
</dbReference>
<evidence type="ECO:0000259" key="6">
    <source>
        <dbReference type="PROSITE" id="PS51007"/>
    </source>
</evidence>
<keyword evidence="3" id="KW-0408">Iron</keyword>
<feature type="region of interest" description="Disordered" evidence="4">
    <location>
        <begin position="1"/>
        <end position="66"/>
    </location>
</feature>
<evidence type="ECO:0000256" key="3">
    <source>
        <dbReference type="ARBA" id="ARBA00023004"/>
    </source>
</evidence>
<protein>
    <recommendedName>
        <fullName evidence="6">Cytochrome c domain-containing protein</fullName>
    </recommendedName>
</protein>
<keyword evidence="5" id="KW-0812">Transmembrane</keyword>
<dbReference type="EMBL" id="UINC01000875">
    <property type="protein sequence ID" value="SUZ62506.1"/>
    <property type="molecule type" value="Genomic_DNA"/>
</dbReference>
<feature type="domain" description="Cytochrome c" evidence="6">
    <location>
        <begin position="107"/>
        <end position="204"/>
    </location>
</feature>
<dbReference type="AlphaFoldDB" id="A0A381P6F4"/>
<dbReference type="GO" id="GO:0020037">
    <property type="term" value="F:heme binding"/>
    <property type="evidence" value="ECO:0007669"/>
    <property type="project" value="InterPro"/>
</dbReference>
<dbReference type="GO" id="GO:0046872">
    <property type="term" value="F:metal ion binding"/>
    <property type="evidence" value="ECO:0007669"/>
    <property type="project" value="UniProtKB-KW"/>
</dbReference>
<organism evidence="7">
    <name type="scientific">marine metagenome</name>
    <dbReference type="NCBI Taxonomy" id="408172"/>
    <lineage>
        <taxon>unclassified sequences</taxon>
        <taxon>metagenomes</taxon>
        <taxon>ecological metagenomes</taxon>
    </lineage>
</organism>
<feature type="compositionally biased region" description="Basic and acidic residues" evidence="4">
    <location>
        <begin position="1"/>
        <end position="16"/>
    </location>
</feature>
<keyword evidence="2" id="KW-0479">Metal-binding</keyword>
<gene>
    <name evidence="7" type="ORF">METZ01_LOCUS15360</name>
</gene>
<evidence type="ECO:0000313" key="7">
    <source>
        <dbReference type="EMBL" id="SUZ62506.1"/>
    </source>
</evidence>
<dbReference type="GO" id="GO:0009055">
    <property type="term" value="F:electron transfer activity"/>
    <property type="evidence" value="ECO:0007669"/>
    <property type="project" value="InterPro"/>
</dbReference>
<keyword evidence="1" id="KW-0349">Heme</keyword>
<sequence length="260" mass="26989">MVEVPEHLLKRSKEARQTLTGTGGEAGSPAEDPTQAESADGPPATPALAAPQVPAEPTPPPPPAPYVTAALTRQKIPWWAAGTLLLLPIWAITYVGTLERATREATGVLAHGAEVYERRCSSCHGATGSGGSGHQLSDGEVLVTFPHIEDHVVWVVRGSDGFGVGNPYGDPARGRIVEGGMPAFGDVLTADELIGAILHERTRFGESDQDGLLAEALDHAIHLGDLDLSGYLDPANTTSASVAELFAGVADHADTEMAAG</sequence>
<name>A0A381P6F4_9ZZZZ</name>
<proteinExistence type="predicted"/>
<dbReference type="InterPro" id="IPR036909">
    <property type="entry name" value="Cyt_c-like_dom_sf"/>
</dbReference>
<dbReference type="SUPFAM" id="SSF46626">
    <property type="entry name" value="Cytochrome c"/>
    <property type="match status" value="1"/>
</dbReference>
<evidence type="ECO:0000256" key="5">
    <source>
        <dbReference type="SAM" id="Phobius"/>
    </source>
</evidence>
<evidence type="ECO:0000256" key="2">
    <source>
        <dbReference type="ARBA" id="ARBA00022723"/>
    </source>
</evidence>
<feature type="compositionally biased region" description="Pro residues" evidence="4">
    <location>
        <begin position="54"/>
        <end position="65"/>
    </location>
</feature>
<evidence type="ECO:0000256" key="4">
    <source>
        <dbReference type="SAM" id="MobiDB-lite"/>
    </source>
</evidence>
<dbReference type="PROSITE" id="PS51007">
    <property type="entry name" value="CYTC"/>
    <property type="match status" value="1"/>
</dbReference>
<accession>A0A381P6F4</accession>
<evidence type="ECO:0000256" key="1">
    <source>
        <dbReference type="ARBA" id="ARBA00022617"/>
    </source>
</evidence>
<dbReference type="InterPro" id="IPR009056">
    <property type="entry name" value="Cyt_c-like_dom"/>
</dbReference>
<reference evidence="7" key="1">
    <citation type="submission" date="2018-05" db="EMBL/GenBank/DDBJ databases">
        <authorList>
            <person name="Lanie J.A."/>
            <person name="Ng W.-L."/>
            <person name="Kazmierczak K.M."/>
            <person name="Andrzejewski T.M."/>
            <person name="Davidsen T.M."/>
            <person name="Wayne K.J."/>
            <person name="Tettelin H."/>
            <person name="Glass J.I."/>
            <person name="Rusch D."/>
            <person name="Podicherti R."/>
            <person name="Tsui H.-C.T."/>
            <person name="Winkler M.E."/>
        </authorList>
    </citation>
    <scope>NUCLEOTIDE SEQUENCE</scope>
</reference>